<evidence type="ECO:0000313" key="4">
    <source>
        <dbReference type="Proteomes" id="UP000020938"/>
    </source>
</evidence>
<dbReference type="PANTHER" id="PTHR39965:SF1">
    <property type="entry name" value="CRISPR SYSTEM CMR SUBUNIT CMR6"/>
    <property type="match status" value="1"/>
</dbReference>
<feature type="domain" description="CRISPR type III-associated protein" evidence="2">
    <location>
        <begin position="77"/>
        <end position="312"/>
    </location>
</feature>
<dbReference type="GO" id="GO:0051607">
    <property type="term" value="P:defense response to virus"/>
    <property type="evidence" value="ECO:0007669"/>
    <property type="project" value="UniProtKB-KW"/>
</dbReference>
<keyword evidence="1" id="KW-0051">Antiviral defense</keyword>
<comment type="caution">
    <text evidence="3">The sequence shown here is derived from an EMBL/GenBank/DDBJ whole genome shotgun (WGS) entry which is preliminary data.</text>
</comment>
<proteinExistence type="predicted"/>
<organism evidence="3 4">
    <name type="scientific">Bacteroides fragilis str. 3976T8</name>
    <dbReference type="NCBI Taxonomy" id="1339314"/>
    <lineage>
        <taxon>Bacteria</taxon>
        <taxon>Pseudomonadati</taxon>
        <taxon>Bacteroidota</taxon>
        <taxon>Bacteroidia</taxon>
        <taxon>Bacteroidales</taxon>
        <taxon>Bacteroidaceae</taxon>
        <taxon>Bacteroides</taxon>
    </lineage>
</organism>
<dbReference type="InterPro" id="IPR005537">
    <property type="entry name" value="RAMP_III_fam"/>
</dbReference>
<dbReference type="AlphaFoldDB" id="A0A016BX19"/>
<evidence type="ECO:0000259" key="2">
    <source>
        <dbReference type="Pfam" id="PF03787"/>
    </source>
</evidence>
<dbReference type="InterPro" id="IPR010172">
    <property type="entry name" value="CRISPR-assoc_prot_TM1791"/>
</dbReference>
<dbReference type="PANTHER" id="PTHR39965">
    <property type="entry name" value="CRISPR SYSTEM CMR SUBUNIT CMR6"/>
    <property type="match status" value="1"/>
</dbReference>
<dbReference type="NCBIfam" id="TIGR01898">
    <property type="entry name" value="cas_TM1791_cmr6"/>
    <property type="match status" value="1"/>
</dbReference>
<dbReference type="Pfam" id="PF03787">
    <property type="entry name" value="RAMPs"/>
    <property type="match status" value="1"/>
</dbReference>
<accession>A0A016BX19</accession>
<protein>
    <submittedName>
        <fullName evidence="3">RAMP superfamily protein</fullName>
    </submittedName>
</protein>
<sequence length="314" mass="35907">MPKNYTLQNASNLGWLFYKDYYRQEPNVDFISTQGKESDTTADFFRKTNQRITAYQLNSESPLVAAFNNHFGTPLQLKTIYPGLITGSGLPHQTGSKGEFKLGFQFDYTTGLPYIPGSSIKGTLRSMFPFSLKDKGSTKRILPEYRKERMEYIRDLIIEVTNINEISDTEIQALEYAIFTNSTPSGKTIEFSLEEKDVFYDAFVADSKDGVMLSDDYITPHGENPLKDPKPILFLKIRPDVTINFYFKLCTTHLYKEKVCSSKQIEEIKKQNDFSSSDYKMITAHQKRNLFEKILLCIGIGAKTNIGYGQLKKL</sequence>
<reference evidence="3 4" key="1">
    <citation type="submission" date="2014-02" db="EMBL/GenBank/DDBJ databases">
        <authorList>
            <person name="Sears C."/>
            <person name="Carroll K."/>
            <person name="Sack B.R."/>
            <person name="Qadri F."/>
            <person name="Myers L.L."/>
            <person name="Chung G.-T."/>
            <person name="Escheverria P."/>
            <person name="Fraser C.M."/>
            <person name="Sadzewicz L."/>
            <person name="Shefchek K.A."/>
            <person name="Tallon L."/>
            <person name="Das S.P."/>
            <person name="Daugherty S."/>
            <person name="Mongodin E.F."/>
        </authorList>
    </citation>
    <scope>NUCLEOTIDE SEQUENCE [LARGE SCALE GENOMIC DNA]</scope>
    <source>
        <strain evidence="3 4">3976T8</strain>
    </source>
</reference>
<gene>
    <name evidence="3" type="ORF">M123_2455</name>
</gene>
<dbReference type="EMBL" id="JGDS01000051">
    <property type="protein sequence ID" value="EXZ73272.1"/>
    <property type="molecule type" value="Genomic_DNA"/>
</dbReference>
<name>A0A016BX19_BACFG</name>
<evidence type="ECO:0000256" key="1">
    <source>
        <dbReference type="ARBA" id="ARBA00023118"/>
    </source>
</evidence>
<evidence type="ECO:0000313" key="3">
    <source>
        <dbReference type="EMBL" id="EXZ73272.1"/>
    </source>
</evidence>
<dbReference type="RefSeq" id="WP_005787787.1">
    <property type="nucleotide sequence ID" value="NZ_JGDS01000051.1"/>
</dbReference>
<dbReference type="Proteomes" id="UP000020938">
    <property type="component" value="Unassembled WGS sequence"/>
</dbReference>
<dbReference type="PATRIC" id="fig|1339314.3.peg.2654"/>